<comment type="caution">
    <text evidence="6">The sequence shown here is derived from an EMBL/GenBank/DDBJ whole genome shotgun (WGS) entry which is preliminary data.</text>
</comment>
<name>A0AA35RSZ0_GEOBA</name>
<accession>A0AA35RSZ0</accession>
<dbReference type="Proteomes" id="UP001174909">
    <property type="component" value="Unassembled WGS sequence"/>
</dbReference>
<dbReference type="InterPro" id="IPR011611">
    <property type="entry name" value="PfkB_dom"/>
</dbReference>
<evidence type="ECO:0000256" key="2">
    <source>
        <dbReference type="ARBA" id="ARBA00022679"/>
    </source>
</evidence>
<dbReference type="PANTHER" id="PTHR10584">
    <property type="entry name" value="SUGAR KINASE"/>
    <property type="match status" value="1"/>
</dbReference>
<feature type="domain" description="Carbohydrate kinase PfkB" evidence="5">
    <location>
        <begin position="18"/>
        <end position="240"/>
    </location>
</feature>
<keyword evidence="3 4" id="KW-0418">Kinase</keyword>
<dbReference type="Pfam" id="PF00294">
    <property type="entry name" value="PfkB"/>
    <property type="match status" value="1"/>
</dbReference>
<sequence>MCGWWAESAMMTSGGRCSADCSQEGIDVRDVAVDGSNVTGVAMIMVDAAGQNCIAAVYGANMACDDEQLDAAKRAMESADALMLQLRRRRTVSIAAASTCSQSWGARSVGPGTVRSDAKTGYAVADVITPNETEAAELTGIRVVDVDSARAAADALLAMGVGTAVVKMGQHGVFAATASERYYVPPFGVDAVDSVAAGDAFGAGLTVALSEARGLEDALRFASAAGALAVTKPGAQDAMPFRQEADALLHATNA</sequence>
<evidence type="ECO:0000256" key="1">
    <source>
        <dbReference type="ARBA" id="ARBA00010688"/>
    </source>
</evidence>
<dbReference type="PROSITE" id="PS00584">
    <property type="entry name" value="PFKB_KINASES_2"/>
    <property type="match status" value="1"/>
</dbReference>
<evidence type="ECO:0000256" key="3">
    <source>
        <dbReference type="ARBA" id="ARBA00022777"/>
    </source>
</evidence>
<proteinExistence type="inferred from homology"/>
<dbReference type="AlphaFoldDB" id="A0AA35RSZ0"/>
<evidence type="ECO:0000259" key="5">
    <source>
        <dbReference type="Pfam" id="PF00294"/>
    </source>
</evidence>
<keyword evidence="7" id="KW-1185">Reference proteome</keyword>
<dbReference type="EMBL" id="CASHTH010001466">
    <property type="protein sequence ID" value="CAI8015756.1"/>
    <property type="molecule type" value="Genomic_DNA"/>
</dbReference>
<dbReference type="InterPro" id="IPR002173">
    <property type="entry name" value="Carboh/pur_kinase_PfkB_CS"/>
</dbReference>
<evidence type="ECO:0000313" key="7">
    <source>
        <dbReference type="Proteomes" id="UP001174909"/>
    </source>
</evidence>
<protein>
    <submittedName>
        <fullName evidence="6">Ribokinase</fullName>
    </submittedName>
</protein>
<dbReference type="Gene3D" id="3.40.1190.20">
    <property type="match status" value="1"/>
</dbReference>
<dbReference type="SUPFAM" id="SSF53613">
    <property type="entry name" value="Ribokinase-like"/>
    <property type="match status" value="1"/>
</dbReference>
<keyword evidence="2 4" id="KW-0808">Transferase</keyword>
<dbReference type="InterPro" id="IPR002139">
    <property type="entry name" value="Ribo/fructo_kinase"/>
</dbReference>
<dbReference type="PRINTS" id="PR00990">
    <property type="entry name" value="RIBOKINASE"/>
</dbReference>
<evidence type="ECO:0000256" key="4">
    <source>
        <dbReference type="RuleBase" id="RU003704"/>
    </source>
</evidence>
<evidence type="ECO:0000313" key="6">
    <source>
        <dbReference type="EMBL" id="CAI8015756.1"/>
    </source>
</evidence>
<dbReference type="InterPro" id="IPR029056">
    <property type="entry name" value="Ribokinase-like"/>
</dbReference>
<dbReference type="GO" id="GO:0016301">
    <property type="term" value="F:kinase activity"/>
    <property type="evidence" value="ECO:0007669"/>
    <property type="project" value="UniProtKB-KW"/>
</dbReference>
<organism evidence="6 7">
    <name type="scientific">Geodia barretti</name>
    <name type="common">Barrett's horny sponge</name>
    <dbReference type="NCBI Taxonomy" id="519541"/>
    <lineage>
        <taxon>Eukaryota</taxon>
        <taxon>Metazoa</taxon>
        <taxon>Porifera</taxon>
        <taxon>Demospongiae</taxon>
        <taxon>Heteroscleromorpha</taxon>
        <taxon>Tetractinellida</taxon>
        <taxon>Astrophorina</taxon>
        <taxon>Geodiidae</taxon>
        <taxon>Geodia</taxon>
    </lineage>
</organism>
<dbReference type="PANTHER" id="PTHR10584:SF166">
    <property type="entry name" value="RIBOKINASE"/>
    <property type="match status" value="1"/>
</dbReference>
<comment type="similarity">
    <text evidence="1 4">Belongs to the carbohydrate kinase PfkB family.</text>
</comment>
<dbReference type="GO" id="GO:0006796">
    <property type="term" value="P:phosphate-containing compound metabolic process"/>
    <property type="evidence" value="ECO:0007669"/>
    <property type="project" value="UniProtKB-ARBA"/>
</dbReference>
<gene>
    <name evidence="6" type="ORF">GBAR_LOCUS9728</name>
</gene>
<reference evidence="6" key="1">
    <citation type="submission" date="2023-03" db="EMBL/GenBank/DDBJ databases">
        <authorList>
            <person name="Steffen K."/>
            <person name="Cardenas P."/>
        </authorList>
    </citation>
    <scope>NUCLEOTIDE SEQUENCE</scope>
</reference>